<dbReference type="SMART" id="SM00150">
    <property type="entry name" value="SPEC"/>
    <property type="match status" value="10"/>
</dbReference>
<sequence length="1162" mass="134403">MKTAGYPNVNVRNFTTSWRDGLAFNAIIHKHRPDLIQFERLSKGSPMLNLNNAFTVAEDSLGLTKLLDAEDVCVEHPDEKSIITYVVTYYHYFSKLKQETVQGKRIGKVVGIAMANDQTIREYETLTSDLLQWIESTIEALGDRQFENSLIGVQGQLSQFANYRTVEKPPKFVEKGNLEVLLFSLQSKMRANNQKPYTPKEGKMISDINKAWERLEKAEHERELALREELIRQEKLKQLADRFDRKAAMPAGKKHEAIETDIFAYEERVQAVVAVCDELETERYHDINRILLRKDNVLRLWNYLLELLRARRMRLEVSMQLQQNFQEMVYILDNMEEIKQLLLTDDYGKHLMGVEDLLQKHSLVEADINVLGERVKAVVQNSQKFLSDDPESYKPCDPEIIVSRVQQLEDAYAELVRLAVERRTRLEESRKLWQFYWDTADEENWIKEKEHVVSTDEIGHDLTTVNLLLSKHKALESEITSHDPQLQNVAKIGAELITEGHFGADRIKERLKEILTKWDNLLDLTKLRRQRLENAVDYFQLFADADDIDNWMLDTLRLVSSEDIGRDEANKNQSLATEIDNHEPRIMAICTNGRKLIDEGHEDSDKFEDLIKQLTSKWQELKDSVDNRRKQLDQSERIQQYIFDAQEAEAWMSEQELYMMVEDRGKDEISTQNLMKKHETLEQSVEDYADTIRQLGEVARQLTSENIPFADTVNVKQSQLDKLYAGLKDLAGERRARLDEALQLFMLSREVDDLEQWITEREVVAGSNELGQDYDHVTLLCERFKEFARDTSAVGSERVAKAFGIADELIHAGHADAALVAEWKDSLNDSWNELLELIETRTQMLAASRELHKYFHDCKDVLSRIIERQHGVSDELGRDAGSVSALQQIQEESAKLQEIYAGEKANEITNREQEVLQAWANLQAMCDARKQKLADTGDLCRFFNMVRTLMIWMEEVVRQMNTSEKPRDVSGVELLMNNHQSLKAEIDTREDNFVACISLGKELLSRNHYASDEINERLTQLNTSYTALRNRWEERWENLQLILEVYQFARDAAVAEAWLIAQEPYLVSNELGQTIDEVENLIKKHEAFEKSAAAQEERFSALERLTTVYTVARSGHLSFYKDQKGAKSAPEATFRGEPSYDLKSATVEIASDYTKKKHVLRT</sequence>
<dbReference type="Pfam" id="PF00435">
    <property type="entry name" value="Spectrin"/>
    <property type="match status" value="9"/>
</dbReference>
<keyword evidence="13" id="KW-1185">Reference proteome</keyword>
<evidence type="ECO:0000256" key="8">
    <source>
        <dbReference type="ARBA" id="ARBA00023203"/>
    </source>
</evidence>
<dbReference type="GO" id="GO:0007274">
    <property type="term" value="P:neuromuscular synaptic transmission"/>
    <property type="evidence" value="ECO:0007669"/>
    <property type="project" value="UniProtKB-ARBA"/>
</dbReference>
<dbReference type="FunFam" id="1.20.58.60:FF:000020">
    <property type="entry name" value="Spectrin alpha chain, non-erythrocytic 1"/>
    <property type="match status" value="1"/>
</dbReference>
<dbReference type="GO" id="GO:0005938">
    <property type="term" value="C:cell cortex"/>
    <property type="evidence" value="ECO:0007669"/>
    <property type="project" value="UniProtKB-SubCell"/>
</dbReference>
<dbReference type="GO" id="GO:0007026">
    <property type="term" value="P:negative regulation of microtubule depolymerization"/>
    <property type="evidence" value="ECO:0007669"/>
    <property type="project" value="UniProtKB-ARBA"/>
</dbReference>
<dbReference type="Pfam" id="PF00307">
    <property type="entry name" value="CH"/>
    <property type="match status" value="1"/>
</dbReference>
<evidence type="ECO:0000256" key="6">
    <source>
        <dbReference type="ARBA" id="ARBA00022553"/>
    </source>
</evidence>
<keyword evidence="8" id="KW-0009">Actin-binding</keyword>
<evidence type="ECO:0000313" key="13">
    <source>
        <dbReference type="Proteomes" id="UP000015102"/>
    </source>
</evidence>
<dbReference type="EMBL" id="CAQQ02055803">
    <property type="status" value="NOT_ANNOTATED_CDS"/>
    <property type="molecule type" value="Genomic_DNA"/>
</dbReference>
<dbReference type="OMA" id="LETERYH"/>
<keyword evidence="9" id="KW-0206">Cytoskeleton</keyword>
<dbReference type="SUPFAM" id="SSF47576">
    <property type="entry name" value="Calponin-homology domain, CH-domain"/>
    <property type="match status" value="1"/>
</dbReference>
<name>T1GCK0_MEGSC</name>
<dbReference type="GO" id="GO:0045170">
    <property type="term" value="C:spectrosome"/>
    <property type="evidence" value="ECO:0007669"/>
    <property type="project" value="UniProtKB-ARBA"/>
</dbReference>
<feature type="domain" description="Calponin-homology (CH)" evidence="11">
    <location>
        <begin position="1"/>
        <end position="94"/>
    </location>
</feature>
<dbReference type="FunFam" id="1.20.58.60:FF:000019">
    <property type="entry name" value="Spectrin beta chain"/>
    <property type="match status" value="1"/>
</dbReference>
<dbReference type="FunFam" id="1.20.58.60:FF:000172">
    <property type="entry name" value="Spectrin beta chain"/>
    <property type="match status" value="1"/>
</dbReference>
<comment type="similarity">
    <text evidence="3">Belongs to the spectrin family.</text>
</comment>
<keyword evidence="7" id="KW-0677">Repeat</keyword>
<dbReference type="STRING" id="36166.T1GCK0"/>
<dbReference type="GO" id="GO:0003779">
    <property type="term" value="F:actin binding"/>
    <property type="evidence" value="ECO:0007669"/>
    <property type="project" value="UniProtKB-KW"/>
</dbReference>
<dbReference type="SUPFAM" id="SSF46966">
    <property type="entry name" value="Spectrin repeat"/>
    <property type="match status" value="8"/>
</dbReference>
<proteinExistence type="inferred from homology"/>
<protein>
    <recommendedName>
        <fullName evidence="11">Calponin-homology (CH) domain-containing protein</fullName>
    </recommendedName>
</protein>
<dbReference type="GO" id="GO:0008017">
    <property type="term" value="F:microtubule binding"/>
    <property type="evidence" value="ECO:0007669"/>
    <property type="project" value="UniProtKB-ARBA"/>
</dbReference>
<dbReference type="CDD" id="cd00176">
    <property type="entry name" value="SPEC"/>
    <property type="match status" value="4"/>
</dbReference>
<evidence type="ECO:0000256" key="2">
    <source>
        <dbReference type="ARBA" id="ARBA00004544"/>
    </source>
</evidence>
<dbReference type="GO" id="GO:0016328">
    <property type="term" value="C:lateral plasma membrane"/>
    <property type="evidence" value="ECO:0007669"/>
    <property type="project" value="UniProtKB-ARBA"/>
</dbReference>
<dbReference type="GO" id="GO:0031594">
    <property type="term" value="C:neuromuscular junction"/>
    <property type="evidence" value="ECO:0007669"/>
    <property type="project" value="UniProtKB-ARBA"/>
</dbReference>
<dbReference type="Gene3D" id="1.10.418.10">
    <property type="entry name" value="Calponin-like domain"/>
    <property type="match status" value="1"/>
</dbReference>
<dbReference type="Gene3D" id="1.20.58.60">
    <property type="match status" value="7"/>
</dbReference>
<evidence type="ECO:0000256" key="1">
    <source>
        <dbReference type="ARBA" id="ARBA00004245"/>
    </source>
</evidence>
<dbReference type="EnsemblMetazoa" id="MESCA001015-RA">
    <property type="protein sequence ID" value="MESCA001015-PA"/>
    <property type="gene ID" value="MESCA001015"/>
</dbReference>
<dbReference type="InterPro" id="IPR002017">
    <property type="entry name" value="Spectrin_repeat"/>
</dbReference>
<evidence type="ECO:0000256" key="5">
    <source>
        <dbReference type="ARBA" id="ARBA00022490"/>
    </source>
</evidence>
<dbReference type="FunFam" id="1.20.58.60:FF:000011">
    <property type="entry name" value="Spectrin beta chain"/>
    <property type="match status" value="1"/>
</dbReference>
<dbReference type="AlphaFoldDB" id="T1GCK0"/>
<reference evidence="12" key="2">
    <citation type="submission" date="2015-06" db="UniProtKB">
        <authorList>
            <consortium name="EnsemblMetazoa"/>
        </authorList>
    </citation>
    <scope>IDENTIFICATION</scope>
</reference>
<dbReference type="PROSITE" id="PS50021">
    <property type="entry name" value="CH"/>
    <property type="match status" value="1"/>
</dbReference>
<evidence type="ECO:0000256" key="4">
    <source>
        <dbReference type="ARBA" id="ARBA00022467"/>
    </source>
</evidence>
<evidence type="ECO:0000256" key="10">
    <source>
        <dbReference type="SAM" id="Coils"/>
    </source>
</evidence>
<keyword evidence="4" id="KW-0117">Actin capping</keyword>
<dbReference type="InterPro" id="IPR001715">
    <property type="entry name" value="CH_dom"/>
</dbReference>
<dbReference type="GO" id="GO:0016199">
    <property type="term" value="P:axon midline choice point recognition"/>
    <property type="evidence" value="ECO:0007669"/>
    <property type="project" value="UniProtKB-ARBA"/>
</dbReference>
<dbReference type="PANTHER" id="PTHR11915">
    <property type="entry name" value="SPECTRIN/FILAMIN RELATED CYTOSKELETAL PROTEIN"/>
    <property type="match status" value="1"/>
</dbReference>
<dbReference type="GO" id="GO:0005856">
    <property type="term" value="C:cytoskeleton"/>
    <property type="evidence" value="ECO:0007669"/>
    <property type="project" value="UniProtKB-SubCell"/>
</dbReference>
<dbReference type="SMART" id="SM00033">
    <property type="entry name" value="CH"/>
    <property type="match status" value="1"/>
</dbReference>
<reference evidence="13" key="1">
    <citation type="submission" date="2013-02" db="EMBL/GenBank/DDBJ databases">
        <authorList>
            <person name="Hughes D."/>
        </authorList>
    </citation>
    <scope>NUCLEOTIDE SEQUENCE</scope>
    <source>
        <strain>Durham</strain>
        <strain evidence="13">NC isolate 2 -- Noor lab</strain>
    </source>
</reference>
<keyword evidence="6" id="KW-0597">Phosphoprotein</keyword>
<evidence type="ECO:0000259" key="11">
    <source>
        <dbReference type="PROSITE" id="PS50021"/>
    </source>
</evidence>
<dbReference type="InterPro" id="IPR018159">
    <property type="entry name" value="Spectrin/alpha-actinin"/>
</dbReference>
<dbReference type="FunFam" id="1.20.58.60:FF:000018">
    <property type="entry name" value="Spectrin beta chain"/>
    <property type="match status" value="1"/>
</dbReference>
<dbReference type="EMBL" id="CAQQ02055802">
    <property type="status" value="NOT_ANNOTATED_CDS"/>
    <property type="molecule type" value="Genomic_DNA"/>
</dbReference>
<dbReference type="GO" id="GO:0051693">
    <property type="term" value="P:actin filament capping"/>
    <property type="evidence" value="ECO:0007669"/>
    <property type="project" value="UniProtKB-KW"/>
</dbReference>
<comment type="subcellular location">
    <subcellularLocation>
        <location evidence="2">Cytoplasm</location>
        <location evidence="2">Cell cortex</location>
    </subcellularLocation>
    <subcellularLocation>
        <location evidence="1">Cytoplasm</location>
        <location evidence="1">Cytoskeleton</location>
    </subcellularLocation>
</comment>
<keyword evidence="10" id="KW-0175">Coiled coil</keyword>
<dbReference type="SUPFAM" id="SSF50729">
    <property type="entry name" value="PH domain-like"/>
    <property type="match status" value="1"/>
</dbReference>
<evidence type="ECO:0000256" key="7">
    <source>
        <dbReference type="ARBA" id="ARBA00022737"/>
    </source>
</evidence>
<feature type="coiled-coil region" evidence="10">
    <location>
        <begin position="972"/>
        <end position="1031"/>
    </location>
</feature>
<accession>T1GCK0</accession>
<dbReference type="GO" id="GO:0048790">
    <property type="term" value="P:maintenance of presynaptic active zone structure"/>
    <property type="evidence" value="ECO:0007669"/>
    <property type="project" value="UniProtKB-ARBA"/>
</dbReference>
<dbReference type="HOGENOM" id="CLU_005877_0_0_1"/>
<organism evidence="12 13">
    <name type="scientific">Megaselia scalaris</name>
    <name type="common">Humpbacked fly</name>
    <name type="synonym">Phora scalaris</name>
    <dbReference type="NCBI Taxonomy" id="36166"/>
    <lineage>
        <taxon>Eukaryota</taxon>
        <taxon>Metazoa</taxon>
        <taxon>Ecdysozoa</taxon>
        <taxon>Arthropoda</taxon>
        <taxon>Hexapoda</taxon>
        <taxon>Insecta</taxon>
        <taxon>Pterygota</taxon>
        <taxon>Neoptera</taxon>
        <taxon>Endopterygota</taxon>
        <taxon>Diptera</taxon>
        <taxon>Brachycera</taxon>
        <taxon>Muscomorpha</taxon>
        <taxon>Platypezoidea</taxon>
        <taxon>Phoridae</taxon>
        <taxon>Megaseliini</taxon>
        <taxon>Megaselia</taxon>
    </lineage>
</organism>
<dbReference type="InterPro" id="IPR036872">
    <property type="entry name" value="CH_dom_sf"/>
</dbReference>
<dbReference type="GO" id="GO:0045169">
    <property type="term" value="C:fusome"/>
    <property type="evidence" value="ECO:0007669"/>
    <property type="project" value="UniProtKB-ARBA"/>
</dbReference>
<evidence type="ECO:0000313" key="12">
    <source>
        <dbReference type="EnsemblMetazoa" id="MESCA001015-PA"/>
    </source>
</evidence>
<dbReference type="GO" id="GO:0042062">
    <property type="term" value="P:long-term strengthening of neuromuscular junction"/>
    <property type="evidence" value="ECO:0007669"/>
    <property type="project" value="UniProtKB-ARBA"/>
</dbReference>
<dbReference type="Proteomes" id="UP000015102">
    <property type="component" value="Unassembled WGS sequence"/>
</dbReference>
<dbReference type="FunFam" id="1.20.58.60:FF:000243">
    <property type="entry name" value="Spectrin beta chain"/>
    <property type="match status" value="1"/>
</dbReference>
<keyword evidence="5" id="KW-0963">Cytoplasm</keyword>
<evidence type="ECO:0000256" key="3">
    <source>
        <dbReference type="ARBA" id="ARBA00006826"/>
    </source>
</evidence>
<evidence type="ECO:0000256" key="9">
    <source>
        <dbReference type="ARBA" id="ARBA00023212"/>
    </source>
</evidence>